<evidence type="ECO:0000256" key="3">
    <source>
        <dbReference type="ARBA" id="ARBA00006341"/>
    </source>
</evidence>
<dbReference type="NCBIfam" id="TIGR00119">
    <property type="entry name" value="acolac_sm"/>
    <property type="match status" value="1"/>
</dbReference>
<evidence type="ECO:0000256" key="1">
    <source>
        <dbReference type="ARBA" id="ARBA00004974"/>
    </source>
</evidence>
<comment type="subunit">
    <text evidence="4 8">Dimer of large and small chains.</text>
</comment>
<keyword evidence="6 8" id="KW-0100">Branched-chain amino acid biosynthesis</keyword>
<dbReference type="RefSeq" id="WP_020934612.1">
    <property type="nucleotide sequence ID" value="NC_021915.1"/>
</dbReference>
<dbReference type="GO" id="GO:0005829">
    <property type="term" value="C:cytosol"/>
    <property type="evidence" value="ECO:0007669"/>
    <property type="project" value="TreeGrafter"/>
</dbReference>
<sequence>MATALNEPTRHVLSVQVEDTEGIISRVTAMFTRRGFNLVSLVSAKTETKGLARLTIVVDADERSIEQITKQLNKIIPVIKVVRLDDETTVSRAIMLVKVDATNANRPQVVDAANIFRARVVDVSPESVVIEATGTPGKLHALLEVLETFGIRELAESGLVALNRGPKTMAPTNK</sequence>
<comment type="similarity">
    <text evidence="3 8">Belongs to the acetolactate synthase small subunit family.</text>
</comment>
<dbReference type="Gene3D" id="3.30.70.1150">
    <property type="entry name" value="ACT-like. Chain A, domain 2"/>
    <property type="match status" value="1"/>
</dbReference>
<evidence type="ECO:0000256" key="8">
    <source>
        <dbReference type="RuleBase" id="RU368092"/>
    </source>
</evidence>
<dbReference type="HOGENOM" id="CLU_055003_1_3_11"/>
<evidence type="ECO:0000259" key="9">
    <source>
        <dbReference type="PROSITE" id="PS51671"/>
    </source>
</evidence>
<dbReference type="Proteomes" id="UP000015388">
    <property type="component" value="Chromosome"/>
</dbReference>
<comment type="catalytic activity">
    <reaction evidence="7 8">
        <text>2 pyruvate + H(+) = (2S)-2-acetolactate + CO2</text>
        <dbReference type="Rhea" id="RHEA:25249"/>
        <dbReference type="ChEBI" id="CHEBI:15361"/>
        <dbReference type="ChEBI" id="CHEBI:15378"/>
        <dbReference type="ChEBI" id="CHEBI:16526"/>
        <dbReference type="ChEBI" id="CHEBI:58476"/>
        <dbReference type="EC" id="2.2.1.6"/>
    </reaction>
</comment>
<organism evidence="10 11">
    <name type="scientific">Corynebacterium maris DSM 45190</name>
    <dbReference type="NCBI Taxonomy" id="1224163"/>
    <lineage>
        <taxon>Bacteria</taxon>
        <taxon>Bacillati</taxon>
        <taxon>Actinomycetota</taxon>
        <taxon>Actinomycetes</taxon>
        <taxon>Mycobacteriales</taxon>
        <taxon>Corynebacteriaceae</taxon>
        <taxon>Corynebacterium</taxon>
    </lineage>
</organism>
<dbReference type="InterPro" id="IPR027271">
    <property type="entry name" value="Acetolactate_synth/TF_NikR_C"/>
</dbReference>
<dbReference type="UniPathway" id="UPA00049">
    <property type="reaction ID" value="UER00059"/>
</dbReference>
<name>S5SU35_9CORY</name>
<dbReference type="SUPFAM" id="SSF55021">
    <property type="entry name" value="ACT-like"/>
    <property type="match status" value="2"/>
</dbReference>
<proteinExistence type="inferred from homology"/>
<evidence type="ECO:0000256" key="2">
    <source>
        <dbReference type="ARBA" id="ARBA00005025"/>
    </source>
</evidence>
<evidence type="ECO:0000256" key="6">
    <source>
        <dbReference type="ARBA" id="ARBA00023304"/>
    </source>
</evidence>
<dbReference type="PANTHER" id="PTHR30239:SF0">
    <property type="entry name" value="ACETOLACTATE SYNTHASE SMALL SUBUNIT 1, CHLOROPLASTIC"/>
    <property type="match status" value="1"/>
</dbReference>
<dbReference type="InterPro" id="IPR054480">
    <property type="entry name" value="AHAS_small-like_ACT"/>
</dbReference>
<dbReference type="InterPro" id="IPR019455">
    <property type="entry name" value="Acetolactate_synth_ssu_C"/>
</dbReference>
<dbReference type="InterPro" id="IPR002912">
    <property type="entry name" value="ACT_dom"/>
</dbReference>
<dbReference type="AlphaFoldDB" id="S5SU35"/>
<dbReference type="Pfam" id="PF10369">
    <property type="entry name" value="ALS_ss_C"/>
    <property type="match status" value="1"/>
</dbReference>
<dbReference type="PATRIC" id="fig|1224163.3.peg.1211"/>
<evidence type="ECO:0000256" key="4">
    <source>
        <dbReference type="ARBA" id="ARBA00011744"/>
    </source>
</evidence>
<dbReference type="GO" id="GO:1990610">
    <property type="term" value="F:acetolactate synthase regulator activity"/>
    <property type="evidence" value="ECO:0007669"/>
    <property type="project" value="UniProtKB-UniRule"/>
</dbReference>
<dbReference type="GO" id="GO:0003984">
    <property type="term" value="F:acetolactate synthase activity"/>
    <property type="evidence" value="ECO:0007669"/>
    <property type="project" value="UniProtKB-UniRule"/>
</dbReference>
<comment type="pathway">
    <text evidence="1 8">Amino-acid biosynthesis; L-isoleucine biosynthesis; L-isoleucine from 2-oxobutanoate: step 1/4.</text>
</comment>
<dbReference type="Pfam" id="PF22629">
    <property type="entry name" value="ACT_AHAS_ss"/>
    <property type="match status" value="1"/>
</dbReference>
<accession>S5SU35</accession>
<dbReference type="UniPathway" id="UPA00047">
    <property type="reaction ID" value="UER00055"/>
</dbReference>
<dbReference type="EC" id="2.2.1.6" evidence="8"/>
<dbReference type="EMBL" id="CP003924">
    <property type="protein sequence ID" value="AGS34679.1"/>
    <property type="molecule type" value="Genomic_DNA"/>
</dbReference>
<dbReference type="Gene3D" id="3.30.70.260">
    <property type="match status" value="1"/>
</dbReference>
<dbReference type="GO" id="GO:0009099">
    <property type="term" value="P:L-valine biosynthetic process"/>
    <property type="evidence" value="ECO:0007669"/>
    <property type="project" value="UniProtKB-UniRule"/>
</dbReference>
<gene>
    <name evidence="10" type="primary">ilvH</name>
    <name evidence="10" type="ORF">B841_06030</name>
</gene>
<protein>
    <recommendedName>
        <fullName evidence="8">Acetolactate synthase small subunit</fullName>
        <shortName evidence="8">AHAS</shortName>
        <shortName evidence="8">ALS</shortName>
        <ecNumber evidence="8">2.2.1.6</ecNumber>
    </recommendedName>
    <alternativeName>
        <fullName evidence="8">Acetohydroxy-acid synthase small subunit</fullName>
    </alternativeName>
</protein>
<reference evidence="10 11" key="1">
    <citation type="submission" date="2012-11" db="EMBL/GenBank/DDBJ databases">
        <title>The complete genome sequence of Corynebacterium maris Coryn-1 (=DSM 45190).</title>
        <authorList>
            <person name="Schaffert L."/>
            <person name="Albersmeier A."/>
            <person name="Kalinowski J."/>
            <person name="Ruckert C."/>
        </authorList>
    </citation>
    <scope>NUCLEOTIDE SEQUENCE [LARGE SCALE GENOMIC DNA]</scope>
    <source>
        <strain evidence="11">Coryn-1</strain>
    </source>
</reference>
<keyword evidence="8 10" id="KW-0808">Transferase</keyword>
<dbReference type="eggNOG" id="COG0440">
    <property type="taxonomic scope" value="Bacteria"/>
</dbReference>
<dbReference type="InterPro" id="IPR004789">
    <property type="entry name" value="Acetalactate_synth_ssu"/>
</dbReference>
<comment type="function">
    <text evidence="8">Catalyzes the conversion of 2 pyruvate molecules into acetolactate in the first common step of the biosynthetic pathway of the branched-amino acids such as leucine, isoleucine, and valine.</text>
</comment>
<dbReference type="GO" id="GO:0009097">
    <property type="term" value="P:isoleucine biosynthetic process"/>
    <property type="evidence" value="ECO:0007669"/>
    <property type="project" value="UniProtKB-UniRule"/>
</dbReference>
<evidence type="ECO:0000256" key="5">
    <source>
        <dbReference type="ARBA" id="ARBA00022605"/>
    </source>
</evidence>
<dbReference type="KEGG" id="cmd:B841_06030"/>
<dbReference type="PROSITE" id="PS51671">
    <property type="entry name" value="ACT"/>
    <property type="match status" value="1"/>
</dbReference>
<dbReference type="PANTHER" id="PTHR30239">
    <property type="entry name" value="ACETOLACTATE SYNTHASE SMALL SUBUNIT"/>
    <property type="match status" value="1"/>
</dbReference>
<comment type="pathway">
    <text evidence="2 8">Amino-acid biosynthesis; L-valine biosynthesis; L-valine from pyruvate: step 1/4.</text>
</comment>
<dbReference type="InterPro" id="IPR039557">
    <property type="entry name" value="AHAS_ACT"/>
</dbReference>
<evidence type="ECO:0000313" key="11">
    <source>
        <dbReference type="Proteomes" id="UP000015388"/>
    </source>
</evidence>
<dbReference type="OrthoDB" id="9787365at2"/>
<dbReference type="InterPro" id="IPR045865">
    <property type="entry name" value="ACT-like_dom_sf"/>
</dbReference>
<keyword evidence="11" id="KW-1185">Reference proteome</keyword>
<dbReference type="STRING" id="1224163.B841_06030"/>
<evidence type="ECO:0000256" key="7">
    <source>
        <dbReference type="ARBA" id="ARBA00048670"/>
    </source>
</evidence>
<evidence type="ECO:0000313" key="10">
    <source>
        <dbReference type="EMBL" id="AGS34679.1"/>
    </source>
</evidence>
<dbReference type="CDD" id="cd04878">
    <property type="entry name" value="ACT_AHAS"/>
    <property type="match status" value="1"/>
</dbReference>
<dbReference type="NCBIfam" id="NF008864">
    <property type="entry name" value="PRK11895.1"/>
    <property type="match status" value="1"/>
</dbReference>
<keyword evidence="5 8" id="KW-0028">Amino-acid biosynthesis</keyword>
<dbReference type="FunFam" id="3.30.70.1150:FF:000001">
    <property type="entry name" value="Acetolactate synthase small subunit"/>
    <property type="match status" value="1"/>
</dbReference>
<feature type="domain" description="ACT" evidence="9">
    <location>
        <begin position="12"/>
        <end position="86"/>
    </location>
</feature>